<dbReference type="Proteomes" id="UP000198345">
    <property type="component" value="Unassembled WGS sequence"/>
</dbReference>
<keyword evidence="1" id="KW-0812">Transmembrane</keyword>
<dbReference type="EMBL" id="MUGW01000012">
    <property type="protein sequence ID" value="OXA93799.1"/>
    <property type="molecule type" value="Genomic_DNA"/>
</dbReference>
<evidence type="ECO:0000313" key="2">
    <source>
        <dbReference type="EMBL" id="OXA93799.1"/>
    </source>
</evidence>
<feature type="transmembrane region" description="Helical" evidence="1">
    <location>
        <begin position="6"/>
        <end position="28"/>
    </location>
</feature>
<keyword evidence="1" id="KW-0472">Membrane</keyword>
<dbReference type="AlphaFoldDB" id="A0A226HHH1"/>
<evidence type="ECO:0000256" key="1">
    <source>
        <dbReference type="SAM" id="Phobius"/>
    </source>
</evidence>
<gene>
    <name evidence="2" type="ORF">B0A66_06005</name>
</gene>
<sequence>MDPLTWGFIGTLIGTVVGASATILTTIINTRNVSRKQNKLEIYKRQEIFREFQRDNYLKIQKAPIKPLGW</sequence>
<organism evidence="2 3">
    <name type="scientific">Flavobacterium hercynium</name>
    <dbReference type="NCBI Taxonomy" id="387094"/>
    <lineage>
        <taxon>Bacteria</taxon>
        <taxon>Pseudomonadati</taxon>
        <taxon>Bacteroidota</taxon>
        <taxon>Flavobacteriia</taxon>
        <taxon>Flavobacteriales</taxon>
        <taxon>Flavobacteriaceae</taxon>
        <taxon>Flavobacterium</taxon>
    </lineage>
</organism>
<keyword evidence="3" id="KW-1185">Reference proteome</keyword>
<keyword evidence="1" id="KW-1133">Transmembrane helix</keyword>
<dbReference type="OrthoDB" id="1447951at2"/>
<dbReference type="RefSeq" id="WP_089048949.1">
    <property type="nucleotide sequence ID" value="NZ_FXTV01000006.1"/>
</dbReference>
<name>A0A226HHH1_9FLAO</name>
<proteinExistence type="predicted"/>
<accession>A0A226HHH1</accession>
<protein>
    <submittedName>
        <fullName evidence="2">Uncharacterized protein</fullName>
    </submittedName>
</protein>
<reference evidence="2 3" key="1">
    <citation type="submission" date="2016-11" db="EMBL/GenBank/DDBJ databases">
        <title>Whole genomes of Flavobacteriaceae.</title>
        <authorList>
            <person name="Stine C."/>
            <person name="Li C."/>
            <person name="Tadesse D."/>
        </authorList>
    </citation>
    <scope>NUCLEOTIDE SEQUENCE [LARGE SCALE GENOMIC DNA]</scope>
    <source>
        <strain evidence="2 3">DSM 18292</strain>
    </source>
</reference>
<comment type="caution">
    <text evidence="2">The sequence shown here is derived from an EMBL/GenBank/DDBJ whole genome shotgun (WGS) entry which is preliminary data.</text>
</comment>
<evidence type="ECO:0000313" key="3">
    <source>
        <dbReference type="Proteomes" id="UP000198345"/>
    </source>
</evidence>